<feature type="domain" description="Zinc finger PHD-type" evidence="6">
    <location>
        <begin position="74"/>
        <end position="118"/>
    </location>
</feature>
<name>Q17Q47_AEDAE</name>
<proteinExistence type="predicted"/>
<accession>Q17Q47</accession>
<reference evidence="7" key="1">
    <citation type="submission" date="2005-10" db="EMBL/GenBank/DDBJ databases">
        <authorList>
            <person name="Loftus B.J."/>
            <person name="Nene V.M."/>
            <person name="Hannick L.I."/>
            <person name="Bidwell S."/>
            <person name="Haas B."/>
            <person name="Amedeo P."/>
            <person name="Orvis J."/>
            <person name="Wortman J.R."/>
            <person name="White O.R."/>
            <person name="Salzberg S."/>
            <person name="Shumway M."/>
            <person name="Koo H."/>
            <person name="Zhao Y."/>
            <person name="Holmes M."/>
            <person name="Miller J."/>
            <person name="Schatz M."/>
            <person name="Pop M."/>
            <person name="Pai G."/>
            <person name="Utterback T."/>
            <person name="Rogers Y.-H."/>
            <person name="Kravitz S."/>
            <person name="Fraser C.M."/>
        </authorList>
    </citation>
    <scope>NUCLEOTIDE SEQUENCE</scope>
    <source>
        <strain evidence="7">Liverpool</strain>
    </source>
</reference>
<keyword evidence="1" id="KW-0479">Metal-binding</keyword>
<dbReference type="AlphaFoldDB" id="Q17Q47"/>
<dbReference type="EMBL" id="CH477187">
    <property type="protein sequence ID" value="EAT48869.1"/>
    <property type="molecule type" value="Genomic_DNA"/>
</dbReference>
<evidence type="ECO:0000256" key="1">
    <source>
        <dbReference type="ARBA" id="ARBA00022723"/>
    </source>
</evidence>
<dbReference type="InterPro" id="IPR001965">
    <property type="entry name" value="Znf_PHD"/>
</dbReference>
<dbReference type="Proteomes" id="UP000682892">
    <property type="component" value="Chromosome 2"/>
</dbReference>
<dbReference type="Gene3D" id="3.30.40.10">
    <property type="entry name" value="Zinc/RING finger domain, C3HC4 (zinc finger)"/>
    <property type="match status" value="1"/>
</dbReference>
<dbReference type="InterPro" id="IPR013083">
    <property type="entry name" value="Znf_RING/FYVE/PHD"/>
</dbReference>
<dbReference type="eggNOG" id="ENOG502TBTG">
    <property type="taxonomic scope" value="Eukaryota"/>
</dbReference>
<feature type="coiled-coil region" evidence="4">
    <location>
        <begin position="140"/>
        <end position="173"/>
    </location>
</feature>
<evidence type="ECO:0000313" key="7">
    <source>
        <dbReference type="EMBL" id="EAT48869.1"/>
    </source>
</evidence>
<reference evidence="7" key="2">
    <citation type="journal article" date="2007" name="Science">
        <title>Genome sequence of Aedes aegypti, a major arbovirus vector.</title>
        <authorList>
            <person name="Nene V."/>
            <person name="Wortman J.R."/>
            <person name="Lawson D."/>
            <person name="Haas B."/>
            <person name="Kodira C."/>
            <person name="Tu Z.J."/>
            <person name="Loftus B."/>
            <person name="Xi Z."/>
            <person name="Megy K."/>
            <person name="Grabherr M."/>
            <person name="Ren Q."/>
            <person name="Zdobnov E.M."/>
            <person name="Lobo N.F."/>
            <person name="Campbell K.S."/>
            <person name="Brown S.E."/>
            <person name="Bonaldo M.F."/>
            <person name="Zhu J."/>
            <person name="Sinkins S.P."/>
            <person name="Hogenkamp D.G."/>
            <person name="Amedeo P."/>
            <person name="Arensburger P."/>
            <person name="Atkinson P.W."/>
            <person name="Bidwell S."/>
            <person name="Biedler J."/>
            <person name="Birney E."/>
            <person name="Bruggner R.V."/>
            <person name="Costas J."/>
            <person name="Coy M.R."/>
            <person name="Crabtree J."/>
            <person name="Crawford M."/>
            <person name="Debruyn B."/>
            <person name="Decaprio D."/>
            <person name="Eiglmeier K."/>
            <person name="Eisenstadt E."/>
            <person name="El-Dorry H."/>
            <person name="Gelbart W.M."/>
            <person name="Gomes S.L."/>
            <person name="Hammond M."/>
            <person name="Hannick L.I."/>
            <person name="Hogan J.R."/>
            <person name="Holmes M.H."/>
            <person name="Jaffe D."/>
            <person name="Johnston J.S."/>
            <person name="Kennedy R.C."/>
            <person name="Koo H."/>
            <person name="Kravitz S."/>
            <person name="Kriventseva E.V."/>
            <person name="Kulp D."/>
            <person name="Labutti K."/>
            <person name="Lee E."/>
            <person name="Li S."/>
            <person name="Lovin D.D."/>
            <person name="Mao C."/>
            <person name="Mauceli E."/>
            <person name="Menck C.F."/>
            <person name="Miller J.R."/>
            <person name="Montgomery P."/>
            <person name="Mori A."/>
            <person name="Nascimento A.L."/>
            <person name="Naveira H.F."/>
            <person name="Nusbaum C."/>
            <person name="O'leary S."/>
            <person name="Orvis J."/>
            <person name="Pertea M."/>
            <person name="Quesneville H."/>
            <person name="Reidenbach K.R."/>
            <person name="Rogers Y.H."/>
            <person name="Roth C.W."/>
            <person name="Schneider J.R."/>
            <person name="Schatz M."/>
            <person name="Shumway M."/>
            <person name="Stanke M."/>
            <person name="Stinson E.O."/>
            <person name="Tubio J.M."/>
            <person name="Vanzee J.P."/>
            <person name="Verjovski-Almeida S."/>
            <person name="Werner D."/>
            <person name="White O."/>
            <person name="Wyder S."/>
            <person name="Zeng Q."/>
            <person name="Zhao Q."/>
            <person name="Zhao Y."/>
            <person name="Hill C.A."/>
            <person name="Raikhel A.S."/>
            <person name="Soares M.B."/>
            <person name="Knudson D.L."/>
            <person name="Lee N.H."/>
            <person name="Galagan J."/>
            <person name="Salzberg S.L."/>
            <person name="Paulsen I.T."/>
            <person name="Dimopoulos G."/>
            <person name="Collins F.H."/>
            <person name="Birren B."/>
            <person name="Fraser-Liggett C.M."/>
            <person name="Severson D.W."/>
        </authorList>
    </citation>
    <scope>NUCLEOTIDE SEQUENCE [LARGE SCALE GENOMIC DNA]</scope>
    <source>
        <strain evidence="7">Liverpool</strain>
    </source>
</reference>
<dbReference type="InterPro" id="IPR019786">
    <property type="entry name" value="Zinc_finger_PHD-type_CS"/>
</dbReference>
<keyword evidence="4" id="KW-0175">Coiled coil</keyword>
<sequence length="535" mass="60667">MTRKTRSQAKAKAKATTSKQLHDAIVTGICDPRGESVATTSDFAREVESNHQQTNRLVRFMTSDVAADRGADCECPTCNQLVGMERSLQCQKCEKYFHLTCTKVSMEPPEQFTCEACILRYSVPKPPSSCGRSSNSSIRRARLARELALLEEERKLEEEARKEQLDRERLMNEKAAQEKIERDKQYLARKRDLLIQQDEEDDVVSIRSHRSTHSTGKRIEDWIDKQVKTTSSIGIDVVGETSKPSEPAHHTPVRSVDAHGQQCTSTPIRDEQIISKKLFAVKSEPSNFIKMDLISPTRTTGSITIGDSDPGEAAGGKDQMDGNSISPAIPLVNLNSLQNLLDDSRQTVKNTGTLPKLASNLLLPYGQWQRDTALRRTTADLEKRHQSEIDTRRRRELDLVEEIKRLQIQKETDTERFRKHESDTKKRLQEFSDRQAAMELRRYEELQQRDAEIGRLKDAERRLTGQLHLYSQAHQSEHVVGMVGATPQLGQQRPTQPGHSNSAAVPLEDFAAATGEPKLRPKNHQYGERQRREMN</sequence>
<protein>
    <submittedName>
        <fullName evidence="7">AAEL000155-PA</fullName>
    </submittedName>
</protein>
<evidence type="ECO:0000256" key="2">
    <source>
        <dbReference type="ARBA" id="ARBA00022771"/>
    </source>
</evidence>
<dbReference type="PROSITE" id="PS01359">
    <property type="entry name" value="ZF_PHD_1"/>
    <property type="match status" value="1"/>
</dbReference>
<keyword evidence="3" id="KW-0862">Zinc</keyword>
<keyword evidence="2" id="KW-0863">Zinc-finger</keyword>
<gene>
    <name evidence="7" type="ORF">AaeL_AAEL000155</name>
</gene>
<organism evidence="7 8">
    <name type="scientific">Aedes aegypti</name>
    <name type="common">Yellowfever mosquito</name>
    <name type="synonym">Culex aegypti</name>
    <dbReference type="NCBI Taxonomy" id="7159"/>
    <lineage>
        <taxon>Eukaryota</taxon>
        <taxon>Metazoa</taxon>
        <taxon>Ecdysozoa</taxon>
        <taxon>Arthropoda</taxon>
        <taxon>Hexapoda</taxon>
        <taxon>Insecta</taxon>
        <taxon>Pterygota</taxon>
        <taxon>Neoptera</taxon>
        <taxon>Endopterygota</taxon>
        <taxon>Diptera</taxon>
        <taxon>Nematocera</taxon>
        <taxon>Culicoidea</taxon>
        <taxon>Culicidae</taxon>
        <taxon>Culicinae</taxon>
        <taxon>Aedini</taxon>
        <taxon>Aedes</taxon>
        <taxon>Stegomyia</taxon>
    </lineage>
</organism>
<evidence type="ECO:0000256" key="4">
    <source>
        <dbReference type="SAM" id="Coils"/>
    </source>
</evidence>
<feature type="region of interest" description="Disordered" evidence="5">
    <location>
        <begin position="300"/>
        <end position="321"/>
    </location>
</feature>
<feature type="region of interest" description="Disordered" evidence="5">
    <location>
        <begin position="508"/>
        <end position="535"/>
    </location>
</feature>
<dbReference type="CDD" id="cd15489">
    <property type="entry name" value="PHD_SF"/>
    <property type="match status" value="1"/>
</dbReference>
<dbReference type="OMA" id="GQWQRDT"/>
<feature type="compositionally biased region" description="Basic and acidic residues" evidence="5">
    <location>
        <begin position="525"/>
        <end position="535"/>
    </location>
</feature>
<evidence type="ECO:0000256" key="3">
    <source>
        <dbReference type="ARBA" id="ARBA00022833"/>
    </source>
</evidence>
<dbReference type="PaxDb" id="7159-AAEL000155-PA"/>
<evidence type="ECO:0000259" key="6">
    <source>
        <dbReference type="SMART" id="SM00249"/>
    </source>
</evidence>
<evidence type="ECO:0000313" key="8">
    <source>
        <dbReference type="Proteomes" id="UP000682892"/>
    </source>
</evidence>
<evidence type="ECO:0000256" key="5">
    <source>
        <dbReference type="SAM" id="MobiDB-lite"/>
    </source>
</evidence>
<dbReference type="SMART" id="SM00249">
    <property type="entry name" value="PHD"/>
    <property type="match status" value="1"/>
</dbReference>
<dbReference type="SUPFAM" id="SSF57903">
    <property type="entry name" value="FYVE/PHD zinc finger"/>
    <property type="match status" value="1"/>
</dbReference>
<reference evidence="7" key="3">
    <citation type="submission" date="2012-09" db="EMBL/GenBank/DDBJ databases">
        <authorList>
            <consortium name="VectorBase"/>
        </authorList>
    </citation>
    <scope>NUCLEOTIDE SEQUENCE</scope>
    <source>
        <strain evidence="7">Liverpool</strain>
    </source>
</reference>
<dbReference type="HOGENOM" id="CLU_509240_0_0_1"/>
<dbReference type="GO" id="GO:0008270">
    <property type="term" value="F:zinc ion binding"/>
    <property type="evidence" value="ECO:0007669"/>
    <property type="project" value="UniProtKB-KW"/>
</dbReference>
<feature type="region of interest" description="Disordered" evidence="5">
    <location>
        <begin position="238"/>
        <end position="265"/>
    </location>
</feature>
<dbReference type="PhylomeDB" id="Q17Q47"/>
<dbReference type="InterPro" id="IPR011011">
    <property type="entry name" value="Znf_FYVE_PHD"/>
</dbReference>